<accession>A0A2C9URG9</accession>
<protein>
    <submittedName>
        <fullName evidence="2">Uncharacterized protein</fullName>
    </submittedName>
</protein>
<dbReference type="OrthoDB" id="780445at2759"/>
<dbReference type="Proteomes" id="UP000091857">
    <property type="component" value="Chromosome 13"/>
</dbReference>
<dbReference type="PANTHER" id="PTHR37716">
    <property type="entry name" value="OS07G0568900 PROTEIN"/>
    <property type="match status" value="1"/>
</dbReference>
<dbReference type="AlphaFoldDB" id="A0A2C9URG9"/>
<sequence>MLSLYSFSLSLPQLSLISNNNPTPLRSLRLPHGETHFSKKTISCTVHAVEKDSQQFEIDPDKAREALKKLDQQLQDLSKKQVTPPKLKASEMKITRDQTTEEVPVPEISGSFLGFFTAALFLFTIFYNILYITVIEPSIERAEWTPTTDLETQIS</sequence>
<comment type="caution">
    <text evidence="2">The sequence shown here is derived from an EMBL/GenBank/DDBJ whole genome shotgun (WGS) entry which is preliminary data.</text>
</comment>
<evidence type="ECO:0000313" key="2">
    <source>
        <dbReference type="EMBL" id="OAY33421.1"/>
    </source>
</evidence>
<reference evidence="3" key="1">
    <citation type="journal article" date="2016" name="Nat. Biotechnol.">
        <title>Sequencing wild and cultivated cassava and related species reveals extensive interspecific hybridization and genetic diversity.</title>
        <authorList>
            <person name="Bredeson J.V."/>
            <person name="Lyons J.B."/>
            <person name="Prochnik S.E."/>
            <person name="Wu G.A."/>
            <person name="Ha C.M."/>
            <person name="Edsinger-Gonzales E."/>
            <person name="Grimwood J."/>
            <person name="Schmutz J."/>
            <person name="Rabbi I.Y."/>
            <person name="Egesi C."/>
            <person name="Nauluvula P."/>
            <person name="Lebot V."/>
            <person name="Ndunguru J."/>
            <person name="Mkamilo G."/>
            <person name="Bart R.S."/>
            <person name="Setter T.L."/>
            <person name="Gleadow R.M."/>
            <person name="Kulakow P."/>
            <person name="Ferguson M.E."/>
            <person name="Rounsley S."/>
            <person name="Rokhsar D.S."/>
        </authorList>
    </citation>
    <scope>NUCLEOTIDE SEQUENCE [LARGE SCALE GENOMIC DNA]</scope>
    <source>
        <strain evidence="3">cv. AM560-2</strain>
    </source>
</reference>
<keyword evidence="1" id="KW-1133">Transmembrane helix</keyword>
<name>A0A2C9URG9_MANES</name>
<keyword evidence="1" id="KW-0472">Membrane</keyword>
<feature type="transmembrane region" description="Helical" evidence="1">
    <location>
        <begin position="112"/>
        <end position="134"/>
    </location>
</feature>
<keyword evidence="1" id="KW-0812">Transmembrane</keyword>
<keyword evidence="3" id="KW-1185">Reference proteome</keyword>
<gene>
    <name evidence="2" type="ORF">MANES_13G093240v8</name>
</gene>
<proteinExistence type="predicted"/>
<dbReference type="Gramene" id="Manes.13G093240.1.v8.1">
    <property type="protein sequence ID" value="Manes.13G093240.1.v8.1.CDS"/>
    <property type="gene ID" value="Manes.13G093240.v8.1"/>
</dbReference>
<evidence type="ECO:0000313" key="3">
    <source>
        <dbReference type="Proteomes" id="UP000091857"/>
    </source>
</evidence>
<evidence type="ECO:0000256" key="1">
    <source>
        <dbReference type="SAM" id="Phobius"/>
    </source>
</evidence>
<dbReference type="PANTHER" id="PTHR37716:SF1">
    <property type="entry name" value="OS07G0568900 PROTEIN"/>
    <property type="match status" value="1"/>
</dbReference>
<dbReference type="EMBL" id="CM004399">
    <property type="protein sequence ID" value="OAY33421.1"/>
    <property type="molecule type" value="Genomic_DNA"/>
</dbReference>
<organism evidence="2 3">
    <name type="scientific">Manihot esculenta</name>
    <name type="common">Cassava</name>
    <name type="synonym">Jatropha manihot</name>
    <dbReference type="NCBI Taxonomy" id="3983"/>
    <lineage>
        <taxon>Eukaryota</taxon>
        <taxon>Viridiplantae</taxon>
        <taxon>Streptophyta</taxon>
        <taxon>Embryophyta</taxon>
        <taxon>Tracheophyta</taxon>
        <taxon>Spermatophyta</taxon>
        <taxon>Magnoliopsida</taxon>
        <taxon>eudicotyledons</taxon>
        <taxon>Gunneridae</taxon>
        <taxon>Pentapetalae</taxon>
        <taxon>rosids</taxon>
        <taxon>fabids</taxon>
        <taxon>Malpighiales</taxon>
        <taxon>Euphorbiaceae</taxon>
        <taxon>Crotonoideae</taxon>
        <taxon>Manihoteae</taxon>
        <taxon>Manihot</taxon>
    </lineage>
</organism>